<dbReference type="AlphaFoldDB" id="A0A075FU10"/>
<dbReference type="Gene3D" id="3.90.1150.10">
    <property type="entry name" value="Aspartate Aminotransferase, domain 1"/>
    <property type="match status" value="1"/>
</dbReference>
<dbReference type="InterPro" id="IPR000653">
    <property type="entry name" value="DegT/StrS_aminotransferase"/>
</dbReference>
<dbReference type="InterPro" id="IPR015422">
    <property type="entry name" value="PyrdxlP-dep_Trfase_small"/>
</dbReference>
<comment type="similarity">
    <text evidence="1">Belongs to the DegT/DnrJ/EryC1 family.</text>
</comment>
<dbReference type="PANTHER" id="PTHR30244:SF34">
    <property type="entry name" value="DTDP-4-AMINO-4,6-DIDEOXYGALACTOSE TRANSAMINASE"/>
    <property type="match status" value="1"/>
</dbReference>
<dbReference type="InterPro" id="IPR015424">
    <property type="entry name" value="PyrdxlP-dep_Trfase"/>
</dbReference>
<keyword evidence="1" id="KW-0663">Pyridoxal phosphate</keyword>
<dbReference type="Gene3D" id="3.40.640.10">
    <property type="entry name" value="Type I PLP-dependent aspartate aminotransferase-like (Major domain)"/>
    <property type="match status" value="1"/>
</dbReference>
<dbReference type="CDD" id="cd00616">
    <property type="entry name" value="AHBA_syn"/>
    <property type="match status" value="1"/>
</dbReference>
<dbReference type="GO" id="GO:0008483">
    <property type="term" value="F:transaminase activity"/>
    <property type="evidence" value="ECO:0007669"/>
    <property type="project" value="TreeGrafter"/>
</dbReference>
<protein>
    <submittedName>
        <fullName evidence="2">Glutamine--scyllo-inositol transaminase</fullName>
    </submittedName>
</protein>
<dbReference type="PANTHER" id="PTHR30244">
    <property type="entry name" value="TRANSAMINASE"/>
    <property type="match status" value="1"/>
</dbReference>
<evidence type="ECO:0000256" key="1">
    <source>
        <dbReference type="RuleBase" id="RU004508"/>
    </source>
</evidence>
<accession>A0A075FU10</accession>
<dbReference type="Pfam" id="PF01041">
    <property type="entry name" value="DegT_DnrJ_EryC1"/>
    <property type="match status" value="1"/>
</dbReference>
<dbReference type="GO" id="GO:0030170">
    <property type="term" value="F:pyridoxal phosphate binding"/>
    <property type="evidence" value="ECO:0007669"/>
    <property type="project" value="TreeGrafter"/>
</dbReference>
<reference evidence="2" key="1">
    <citation type="journal article" date="2014" name="Genome Biol. Evol.">
        <title>Pangenome evidence for extensive interdomain horizontal transfer affecting lineage core and shell genes in uncultured planktonic thaumarchaeota and euryarchaeota.</title>
        <authorList>
            <person name="Deschamps P."/>
            <person name="Zivanovic Y."/>
            <person name="Moreira D."/>
            <person name="Rodriguez-Valera F."/>
            <person name="Lopez-Garcia P."/>
        </authorList>
    </citation>
    <scope>NUCLEOTIDE SEQUENCE</scope>
</reference>
<organism evidence="2">
    <name type="scientific">uncultured marine thaumarchaeote AD1000_31_G03</name>
    <dbReference type="NCBI Taxonomy" id="1455907"/>
    <lineage>
        <taxon>Archaea</taxon>
        <taxon>Nitrososphaerota</taxon>
        <taxon>environmental samples</taxon>
    </lineage>
</organism>
<dbReference type="PIRSF" id="PIRSF000390">
    <property type="entry name" value="PLP_StrS"/>
    <property type="match status" value="1"/>
</dbReference>
<proteinExistence type="inferred from homology"/>
<dbReference type="InterPro" id="IPR015421">
    <property type="entry name" value="PyrdxlP-dep_Trfase_major"/>
</dbReference>
<evidence type="ECO:0000313" key="2">
    <source>
        <dbReference type="EMBL" id="AIE93122.1"/>
    </source>
</evidence>
<sequence>MPEWKIPLYKIYTDDEDLNLVTKIIKRGNKWAIGPEVEQFENAIKNYVGSDYCLTLNSGTSALHASLLAYELGKGIEIMVPSFTFISTVNSVLFVDAKPTFAEIEEENLGLDPELIQERISDGTKAIIPMDCGGLSCKIFEIKKQIEDTGLILIEDAAEALGSSVKGTKVGSNADATIFSFTGNKVLTTGEGGAITTNSREIYEKIKLIRSHGRIDKINYFNNPHESNYQGVGYNWRMSTITACLGITQLEKLDKIIKMRQENANFLSERLSKHSQIQVPKGNEEYTHIYQMYTIRLPNKTIRDKLHSHLLADGIFSKVYFYPVHLTDFYKKSLVRNQVFYQ</sequence>
<name>A0A075FU10_9ARCH</name>
<dbReference type="EMBL" id="KF900386">
    <property type="protein sequence ID" value="AIE93122.1"/>
    <property type="molecule type" value="Genomic_DNA"/>
</dbReference>
<dbReference type="GO" id="GO:0000271">
    <property type="term" value="P:polysaccharide biosynthetic process"/>
    <property type="evidence" value="ECO:0007669"/>
    <property type="project" value="TreeGrafter"/>
</dbReference>
<dbReference type="SUPFAM" id="SSF53383">
    <property type="entry name" value="PLP-dependent transferases"/>
    <property type="match status" value="1"/>
</dbReference>